<evidence type="ECO:0000256" key="1">
    <source>
        <dbReference type="SAM" id="MobiDB-lite"/>
    </source>
</evidence>
<proteinExistence type="predicted"/>
<evidence type="ECO:0000313" key="3">
    <source>
        <dbReference type="Proteomes" id="UP000774617"/>
    </source>
</evidence>
<feature type="non-terminal residue" evidence="2">
    <location>
        <position position="1"/>
    </location>
</feature>
<dbReference type="EMBL" id="JAGTJR010000064">
    <property type="protein sequence ID" value="KAH7021754.1"/>
    <property type="molecule type" value="Genomic_DNA"/>
</dbReference>
<comment type="caution">
    <text evidence="2">The sequence shown here is derived from an EMBL/GenBank/DDBJ whole genome shotgun (WGS) entry which is preliminary data.</text>
</comment>
<feature type="region of interest" description="Disordered" evidence="1">
    <location>
        <begin position="73"/>
        <end position="97"/>
    </location>
</feature>
<keyword evidence="3" id="KW-1185">Reference proteome</keyword>
<organism evidence="2 3">
    <name type="scientific">Macrophomina phaseolina</name>
    <dbReference type="NCBI Taxonomy" id="35725"/>
    <lineage>
        <taxon>Eukaryota</taxon>
        <taxon>Fungi</taxon>
        <taxon>Dikarya</taxon>
        <taxon>Ascomycota</taxon>
        <taxon>Pezizomycotina</taxon>
        <taxon>Dothideomycetes</taxon>
        <taxon>Dothideomycetes incertae sedis</taxon>
        <taxon>Botryosphaeriales</taxon>
        <taxon>Botryosphaeriaceae</taxon>
        <taxon>Macrophomina</taxon>
    </lineage>
</organism>
<gene>
    <name evidence="2" type="ORF">B0J12DRAFT_585703</name>
</gene>
<evidence type="ECO:0000313" key="2">
    <source>
        <dbReference type="EMBL" id="KAH7021754.1"/>
    </source>
</evidence>
<protein>
    <submittedName>
        <fullName evidence="2">Uncharacterized protein</fullName>
    </submittedName>
</protein>
<dbReference type="Proteomes" id="UP000774617">
    <property type="component" value="Unassembled WGS sequence"/>
</dbReference>
<accession>A0ABQ8FSK5</accession>
<sequence>NHALVFRNLEAKAYQLIAGTADPLRLSRPDLLAALQAIVRLFDGDTRLRAQAEADEATLLAWTSVLRAQMRQAGPAGPALPPAPSAAAATPSRQQSRPPDWLHWLLEESIRRTVFIAIMLKGFYEYLKFGYDELSVKGLSITAQAALWDAQSEFGWRTAYCERDRLEMRLAHWESDLANARPDDLEELGVLTMAAYRGLESTAEWLGKSHVARYGLE</sequence>
<name>A0ABQ8FSK5_9PEZI</name>
<reference evidence="2 3" key="1">
    <citation type="journal article" date="2021" name="Nat. Commun.">
        <title>Genetic determinants of endophytism in the Arabidopsis root mycobiome.</title>
        <authorList>
            <person name="Mesny F."/>
            <person name="Miyauchi S."/>
            <person name="Thiergart T."/>
            <person name="Pickel B."/>
            <person name="Atanasova L."/>
            <person name="Karlsson M."/>
            <person name="Huettel B."/>
            <person name="Barry K.W."/>
            <person name="Haridas S."/>
            <person name="Chen C."/>
            <person name="Bauer D."/>
            <person name="Andreopoulos W."/>
            <person name="Pangilinan J."/>
            <person name="LaButti K."/>
            <person name="Riley R."/>
            <person name="Lipzen A."/>
            <person name="Clum A."/>
            <person name="Drula E."/>
            <person name="Henrissat B."/>
            <person name="Kohler A."/>
            <person name="Grigoriev I.V."/>
            <person name="Martin F.M."/>
            <person name="Hacquard S."/>
        </authorList>
    </citation>
    <scope>NUCLEOTIDE SEQUENCE [LARGE SCALE GENOMIC DNA]</scope>
    <source>
        <strain evidence="2 3">MPI-SDFR-AT-0080</strain>
    </source>
</reference>